<dbReference type="Proteomes" id="UP000260649">
    <property type="component" value="Unassembled WGS sequence"/>
</dbReference>
<dbReference type="Pfam" id="PF00395">
    <property type="entry name" value="SLH"/>
    <property type="match status" value="3"/>
</dbReference>
<dbReference type="GeneID" id="97994553"/>
<evidence type="ECO:0000256" key="2">
    <source>
        <dbReference type="SAM" id="SignalP"/>
    </source>
</evidence>
<dbReference type="InterPro" id="IPR044060">
    <property type="entry name" value="Bacterial_rp_domain"/>
</dbReference>
<accession>A0A3E2B6D0</accession>
<reference evidence="4 5" key="1">
    <citation type="submission" date="2018-07" db="EMBL/GenBank/DDBJ databases">
        <title>GABA Modulating Bacteria of the Human Gut Microbiota.</title>
        <authorList>
            <person name="Strandwitz P."/>
            <person name="Kim K.H."/>
            <person name="Terekhova D."/>
            <person name="Liu J.K."/>
            <person name="Sharma A."/>
            <person name="Levering J."/>
            <person name="Mcdonald D."/>
            <person name="Dietrich D."/>
            <person name="Ramadhar T.R."/>
            <person name="Lekbua A."/>
            <person name="Mroue N."/>
            <person name="Liston C."/>
            <person name="Stewart E.J."/>
            <person name="Dubin M.J."/>
            <person name="Zengler K."/>
            <person name="Knight R."/>
            <person name="Gilbert J.A."/>
            <person name="Clardy J."/>
            <person name="Lewis K."/>
        </authorList>
    </citation>
    <scope>NUCLEOTIDE SEQUENCE [LARGE SCALE GENOMIC DNA]</scope>
    <source>
        <strain evidence="4 5">KLE1738</strain>
    </source>
</reference>
<feature type="domain" description="SLH" evidence="3">
    <location>
        <begin position="624"/>
        <end position="687"/>
    </location>
</feature>
<sequence length="748" mass="79289">MRERIRRNVGLGMAVILLVSSLGVPPASAGTVREGKSLAEAEMDVRSGPVEYNGSEQKPKVSIHLDGVPLREGVDYRLSYADNLDAGTAVVMATGTGAYHGSREAKFTILPRTVSAQALQIEAGCQKEYDGTTKASPTVSVQVLPGDQVEVRCTAAYDTCFVGREKTVTVSGLHFGGPDGDNYRLETSDLVLKTTGQITPQLPDFQKSAALAKGHSLDLRTLFTDAWKGEARFQLTGEALGCTLQGTTLTAGQTLGTVKLQVTMTGWDENGDGIDEYSGDSGIDYLTVTVVDKESQPPGNGGGVGQPGFSLQGPTAVTYGQSISFQTTGGAGTGKVTFWVEPRSGRGAATIDSNGVLQGTQTGSVLVYAKKDGDDRYESIQADPIEVTIRPAKLTIQVHNKTAAVGDPVPALTQADYTVSGLVGRDTLAKAPTLSYGAAPNLSLPGVVPIQAAGAVAPAGDNYDPNITYVPGTLTIREVPVYPITVAAMVNGAVATDCQAAEPGTTVTLTVRPAEGFRLEKLTAASGGRALSLRKTAERVYTFSMPEGAVTVTAQFVQETPEQGPFPFTDVPETAWYYDSVVYVYTHGLMNGTGPTTFQPNAPTTRGMVVTILYRMEGSPEAASWSPFGDVDPNAYYAAPVAWAAWNGIVNGYSATTFGPQDRVTREQLAAILYRYAEYKGCEVSQRGDLTQFVDAGQIHTYAREALSWANRMELIQGKGKGILDPRGLAARAQVAAMLQRFQEKILA</sequence>
<evidence type="ECO:0000313" key="5">
    <source>
        <dbReference type="Proteomes" id="UP000260649"/>
    </source>
</evidence>
<keyword evidence="2" id="KW-0732">Signal</keyword>
<dbReference type="Pfam" id="PF18998">
    <property type="entry name" value="Flg_new_2"/>
    <property type="match status" value="1"/>
</dbReference>
<dbReference type="Pfam" id="PF18657">
    <property type="entry name" value="YDG"/>
    <property type="match status" value="1"/>
</dbReference>
<evidence type="ECO:0000313" key="4">
    <source>
        <dbReference type="EMBL" id="RFT07481.1"/>
    </source>
</evidence>
<dbReference type="InterPro" id="IPR001119">
    <property type="entry name" value="SLH_dom"/>
</dbReference>
<organism evidence="4 5">
    <name type="scientific">Evtepia gabavorous</name>
    <dbReference type="NCBI Taxonomy" id="2211183"/>
    <lineage>
        <taxon>Bacteria</taxon>
        <taxon>Bacillati</taxon>
        <taxon>Bacillota</taxon>
        <taxon>Clostridia</taxon>
        <taxon>Eubacteriales</taxon>
        <taxon>Evtepia</taxon>
    </lineage>
</organism>
<proteinExistence type="predicted"/>
<dbReference type="OrthoDB" id="1852644at2"/>
<dbReference type="InterPro" id="IPR041286">
    <property type="entry name" value="MBG_2"/>
</dbReference>
<protein>
    <submittedName>
        <fullName evidence="4">S-layer homology domain-containing protein</fullName>
    </submittedName>
</protein>
<comment type="caution">
    <text evidence="4">The sequence shown here is derived from an EMBL/GenBank/DDBJ whole genome shotgun (WGS) entry which is preliminary data.</text>
</comment>
<name>A0A3E2B6D0_9FIRM</name>
<feature type="chain" id="PRO_5017667113" evidence="2">
    <location>
        <begin position="30"/>
        <end position="748"/>
    </location>
</feature>
<dbReference type="AlphaFoldDB" id="A0A3E2B6D0"/>
<dbReference type="InterPro" id="IPR041248">
    <property type="entry name" value="YDG"/>
</dbReference>
<gene>
    <name evidence="4" type="ORF">DV520_02220</name>
</gene>
<dbReference type="EMBL" id="QQRQ01000002">
    <property type="protein sequence ID" value="RFT07481.1"/>
    <property type="molecule type" value="Genomic_DNA"/>
</dbReference>
<dbReference type="PROSITE" id="PS51272">
    <property type="entry name" value="SLH"/>
    <property type="match status" value="3"/>
</dbReference>
<evidence type="ECO:0000256" key="1">
    <source>
        <dbReference type="ARBA" id="ARBA00022737"/>
    </source>
</evidence>
<feature type="signal peptide" evidence="2">
    <location>
        <begin position="1"/>
        <end position="29"/>
    </location>
</feature>
<keyword evidence="1" id="KW-0677">Repeat</keyword>
<feature type="domain" description="SLH" evidence="3">
    <location>
        <begin position="690"/>
        <end position="748"/>
    </location>
</feature>
<evidence type="ECO:0000259" key="3">
    <source>
        <dbReference type="PROSITE" id="PS51272"/>
    </source>
</evidence>
<dbReference type="RefSeq" id="WP_117141636.1">
    <property type="nucleotide sequence ID" value="NZ_CAKXKJ010000009.1"/>
</dbReference>
<keyword evidence="5" id="KW-1185">Reference proteome</keyword>
<dbReference type="Pfam" id="PF18676">
    <property type="entry name" value="MBG_2"/>
    <property type="match status" value="1"/>
</dbReference>
<feature type="domain" description="SLH" evidence="3">
    <location>
        <begin position="564"/>
        <end position="623"/>
    </location>
</feature>